<organism evidence="2 3">
    <name type="scientific">Bacteroides helcogenes (strain ATCC 35417 / DSM 20613 / JCM 6297 / CCUG 15421 / P 36-108)</name>
    <dbReference type="NCBI Taxonomy" id="693979"/>
    <lineage>
        <taxon>Bacteria</taxon>
        <taxon>Pseudomonadati</taxon>
        <taxon>Bacteroidota</taxon>
        <taxon>Bacteroidia</taxon>
        <taxon>Bacteroidales</taxon>
        <taxon>Bacteroidaceae</taxon>
        <taxon>Bacteroides</taxon>
    </lineage>
</organism>
<keyword evidence="3" id="KW-1185">Reference proteome</keyword>
<feature type="compositionally biased region" description="Polar residues" evidence="1">
    <location>
        <begin position="204"/>
        <end position="215"/>
    </location>
</feature>
<dbReference type="Proteomes" id="UP000008630">
    <property type="component" value="Chromosome"/>
</dbReference>
<dbReference type="STRING" id="693979.Bache_0261"/>
<evidence type="ECO:0000313" key="2">
    <source>
        <dbReference type="EMBL" id="ADV42291.1"/>
    </source>
</evidence>
<sequence length="273" mass="32629">MKRIIFVFIAVVMSTVVYSAAMSNSRVRKETRFLTDKMAYELNLNTEQYNDVYEINYDFINAIRFLMDDVLRGEEWALNRYYDYLDVRNDDLRWVLSSRQYGSFMQASCFYRPVYVSGGRWEFRVYLNYTNHNHFYFPRPYHYRTYCGGHYRTHYPNMSYYRGRYNHSAYSGAYRIRDNRSYRTTRHSDFGSVNIRPDSGVRPSGTTRTGNYSRGTTRRSRVNTESEEGRSSSSGVRRSRSESNTRRSNFSEIRSSERESSHSSRSVERKRNR</sequence>
<dbReference type="HOGENOM" id="CLU_062576_1_0_10"/>
<reference evidence="2 3" key="2">
    <citation type="journal article" date="2011" name="Stand. Genomic Sci.">
        <title>Complete genome sequence of Bacteroides helcogenes type strain (P 36-108).</title>
        <authorList>
            <person name="Pati A."/>
            <person name="Gronow S."/>
            <person name="Zeytun A."/>
            <person name="Lapidus A."/>
            <person name="Nolan M."/>
            <person name="Hammon N."/>
            <person name="Deshpande S."/>
            <person name="Cheng J.F."/>
            <person name="Tapia R."/>
            <person name="Han C."/>
            <person name="Goodwin L."/>
            <person name="Pitluck S."/>
            <person name="Liolios K."/>
            <person name="Pagani I."/>
            <person name="Ivanova N."/>
            <person name="Mavromatis K."/>
            <person name="Chen A."/>
            <person name="Palaniappan K."/>
            <person name="Land M."/>
            <person name="Hauser L."/>
            <person name="Chang Y.J."/>
            <person name="Jeffries C.D."/>
            <person name="Detter J.C."/>
            <person name="Brambilla E."/>
            <person name="Rohde M."/>
            <person name="Goker M."/>
            <person name="Woyke T."/>
            <person name="Bristow J."/>
            <person name="Eisen J.A."/>
            <person name="Markowitz V."/>
            <person name="Hugenholtz P."/>
            <person name="Kyrpides N.C."/>
            <person name="Klenk H.P."/>
            <person name="Lucas S."/>
        </authorList>
    </citation>
    <scope>NUCLEOTIDE SEQUENCE [LARGE SCALE GENOMIC DNA]</scope>
    <source>
        <strain evidence="3">ATCC 35417 / DSM 20613 / JCM 6297 / CCUG 15421 / P 36-108</strain>
    </source>
</reference>
<name>E6STT8_BACT6</name>
<dbReference type="RefSeq" id="WP_013545908.1">
    <property type="nucleotide sequence ID" value="NC_014933.1"/>
</dbReference>
<feature type="region of interest" description="Disordered" evidence="1">
    <location>
        <begin position="185"/>
        <end position="273"/>
    </location>
</feature>
<evidence type="ECO:0000256" key="1">
    <source>
        <dbReference type="SAM" id="MobiDB-lite"/>
    </source>
</evidence>
<dbReference type="KEGG" id="bhl:Bache_0261"/>
<evidence type="ECO:0000313" key="3">
    <source>
        <dbReference type="Proteomes" id="UP000008630"/>
    </source>
</evidence>
<dbReference type="PATRIC" id="fig|693979.3.peg.282"/>
<feature type="compositionally biased region" description="Basic and acidic residues" evidence="1">
    <location>
        <begin position="254"/>
        <end position="273"/>
    </location>
</feature>
<dbReference type="AlphaFoldDB" id="E6STT8"/>
<reference key="1">
    <citation type="submission" date="2010-11" db="EMBL/GenBank/DDBJ databases">
        <title>The complete genome of Bacteroides helcogenes P 36-108.</title>
        <authorList>
            <consortium name="US DOE Joint Genome Institute (JGI-PGF)"/>
            <person name="Lucas S."/>
            <person name="Copeland A."/>
            <person name="Lapidus A."/>
            <person name="Bruce D."/>
            <person name="Goodwin L."/>
            <person name="Pitluck S."/>
            <person name="Kyrpides N."/>
            <person name="Mavromatis K."/>
            <person name="Ivanova N."/>
            <person name="Zeytun A."/>
            <person name="Brettin T."/>
            <person name="Detter J.C."/>
            <person name="Tapia R."/>
            <person name="Han C."/>
            <person name="Land M."/>
            <person name="Hauser L."/>
            <person name="Markowitz V."/>
            <person name="Cheng J.-F."/>
            <person name="Hugenholtz P."/>
            <person name="Woyke T."/>
            <person name="Wu D."/>
            <person name="Gronow S."/>
            <person name="Wellnitz S."/>
            <person name="Brambilla E."/>
            <person name="Klenk H.-P."/>
            <person name="Eisen J.A."/>
        </authorList>
    </citation>
    <scope>NUCLEOTIDE SEQUENCE</scope>
    <source>
        <strain>P 36-108</strain>
    </source>
</reference>
<dbReference type="OrthoDB" id="1068046at2"/>
<proteinExistence type="predicted"/>
<dbReference type="EMBL" id="CP002352">
    <property type="protein sequence ID" value="ADV42291.1"/>
    <property type="molecule type" value="Genomic_DNA"/>
</dbReference>
<gene>
    <name evidence="2" type="ordered locus">Bache_0261</name>
</gene>
<protein>
    <submittedName>
        <fullName evidence="2">Uncharacterized protein</fullName>
    </submittedName>
</protein>
<dbReference type="eggNOG" id="ENOG50340IX">
    <property type="taxonomic scope" value="Bacteria"/>
</dbReference>
<accession>E6STT8</accession>